<evidence type="ECO:0000256" key="2">
    <source>
        <dbReference type="ARBA" id="ARBA00022692"/>
    </source>
</evidence>
<evidence type="ECO:0000256" key="7">
    <source>
        <dbReference type="ARBA" id="ARBA00023136"/>
    </source>
</evidence>
<evidence type="ECO:0000259" key="10">
    <source>
        <dbReference type="SMART" id="SM00831"/>
    </source>
</evidence>
<gene>
    <name evidence="11" type="ORF">H4R18_003646</name>
</gene>
<comment type="caution">
    <text evidence="11">The sequence shown here is derived from an EMBL/GenBank/DDBJ whole genome shotgun (WGS) entry which is preliminary data.</text>
</comment>
<organism evidence="11 12">
    <name type="scientific">Coemansia javaensis</name>
    <dbReference type="NCBI Taxonomy" id="2761396"/>
    <lineage>
        <taxon>Eukaryota</taxon>
        <taxon>Fungi</taxon>
        <taxon>Fungi incertae sedis</taxon>
        <taxon>Zoopagomycota</taxon>
        <taxon>Kickxellomycotina</taxon>
        <taxon>Kickxellomycetes</taxon>
        <taxon>Kickxellales</taxon>
        <taxon>Kickxellaceae</taxon>
        <taxon>Coemansia</taxon>
    </lineage>
</organism>
<dbReference type="Gene3D" id="1.20.1110.10">
    <property type="entry name" value="Calcium-transporting ATPase, transmembrane domain"/>
    <property type="match status" value="2"/>
</dbReference>
<proteinExistence type="predicted"/>
<feature type="region of interest" description="Disordered" evidence="8">
    <location>
        <begin position="207"/>
        <end position="245"/>
    </location>
</feature>
<dbReference type="InterPro" id="IPR023299">
    <property type="entry name" value="ATPase_P-typ_cyto_dom_N"/>
</dbReference>
<dbReference type="SFLD" id="SFLDF00027">
    <property type="entry name" value="p-type_atpase"/>
    <property type="match status" value="1"/>
</dbReference>
<dbReference type="SFLD" id="SFLDS00003">
    <property type="entry name" value="Haloacid_Dehalogenase"/>
    <property type="match status" value="1"/>
</dbReference>
<keyword evidence="4" id="KW-0067">ATP-binding</keyword>
<dbReference type="PROSITE" id="PS00154">
    <property type="entry name" value="ATPASE_E1_E2"/>
    <property type="match status" value="1"/>
</dbReference>
<dbReference type="Gene3D" id="3.40.1110.10">
    <property type="entry name" value="Calcium-transporting ATPase, cytoplasmic domain N"/>
    <property type="match status" value="2"/>
</dbReference>
<dbReference type="PRINTS" id="PR00119">
    <property type="entry name" value="CATATPASE"/>
</dbReference>
<dbReference type="InterPro" id="IPR036412">
    <property type="entry name" value="HAD-like_sf"/>
</dbReference>
<dbReference type="Pfam" id="PF00702">
    <property type="entry name" value="Hydrolase"/>
    <property type="match status" value="1"/>
</dbReference>
<evidence type="ECO:0000256" key="1">
    <source>
        <dbReference type="ARBA" id="ARBA00004141"/>
    </source>
</evidence>
<dbReference type="Proteomes" id="UP001140217">
    <property type="component" value="Unassembled WGS sequence"/>
</dbReference>
<dbReference type="InterPro" id="IPR050510">
    <property type="entry name" value="Cation_transp_ATPase_P-type"/>
</dbReference>
<dbReference type="Gene3D" id="2.70.150.10">
    <property type="entry name" value="Calcium-transporting ATPase, cytoplasmic transduction domain A"/>
    <property type="match status" value="1"/>
</dbReference>
<dbReference type="Pfam" id="PF00690">
    <property type="entry name" value="Cation_ATPase_N"/>
    <property type="match status" value="1"/>
</dbReference>
<keyword evidence="3" id="KW-0547">Nucleotide-binding</keyword>
<dbReference type="SUPFAM" id="SSF56784">
    <property type="entry name" value="HAD-like"/>
    <property type="match status" value="1"/>
</dbReference>
<evidence type="ECO:0000256" key="9">
    <source>
        <dbReference type="SAM" id="Phobius"/>
    </source>
</evidence>
<dbReference type="GO" id="GO:0030007">
    <property type="term" value="P:intracellular potassium ion homeostasis"/>
    <property type="evidence" value="ECO:0007669"/>
    <property type="project" value="TreeGrafter"/>
</dbReference>
<dbReference type="AlphaFoldDB" id="A0A9W8LHD3"/>
<dbReference type="InterPro" id="IPR059000">
    <property type="entry name" value="ATPase_P-type_domA"/>
</dbReference>
<dbReference type="SUPFAM" id="SSF81660">
    <property type="entry name" value="Metal cation-transporting ATPase, ATP-binding domain N"/>
    <property type="match status" value="1"/>
</dbReference>
<dbReference type="PANTHER" id="PTHR43294">
    <property type="entry name" value="SODIUM/POTASSIUM-TRANSPORTING ATPASE SUBUNIT ALPHA"/>
    <property type="match status" value="1"/>
</dbReference>
<dbReference type="GO" id="GO:0005391">
    <property type="term" value="F:P-type sodium:potassium-exchanging transporter activity"/>
    <property type="evidence" value="ECO:0007669"/>
    <property type="project" value="TreeGrafter"/>
</dbReference>
<keyword evidence="7 9" id="KW-0472">Membrane</keyword>
<dbReference type="OrthoDB" id="2016396at2759"/>
<dbReference type="InterPro" id="IPR023298">
    <property type="entry name" value="ATPase_P-typ_TM_dom_sf"/>
</dbReference>
<dbReference type="InterPro" id="IPR008250">
    <property type="entry name" value="ATPase_P-typ_transduc_dom_A_sf"/>
</dbReference>
<dbReference type="InterPro" id="IPR018303">
    <property type="entry name" value="ATPase_P-typ_P_site"/>
</dbReference>
<feature type="transmembrane region" description="Helical" evidence="9">
    <location>
        <begin position="1100"/>
        <end position="1119"/>
    </location>
</feature>
<dbReference type="GO" id="GO:0016887">
    <property type="term" value="F:ATP hydrolysis activity"/>
    <property type="evidence" value="ECO:0007669"/>
    <property type="project" value="InterPro"/>
</dbReference>
<feature type="transmembrane region" description="Helical" evidence="9">
    <location>
        <begin position="72"/>
        <end position="94"/>
    </location>
</feature>
<dbReference type="InterPro" id="IPR044492">
    <property type="entry name" value="P_typ_ATPase_HD_dom"/>
</dbReference>
<dbReference type="GO" id="GO:0036376">
    <property type="term" value="P:sodium ion export across plasma membrane"/>
    <property type="evidence" value="ECO:0007669"/>
    <property type="project" value="TreeGrafter"/>
</dbReference>
<evidence type="ECO:0000313" key="12">
    <source>
        <dbReference type="Proteomes" id="UP001140217"/>
    </source>
</evidence>
<keyword evidence="6 9" id="KW-1133">Transmembrane helix</keyword>
<evidence type="ECO:0000256" key="8">
    <source>
        <dbReference type="SAM" id="MobiDB-lite"/>
    </source>
</evidence>
<feature type="transmembrane region" description="Helical" evidence="9">
    <location>
        <begin position="1022"/>
        <end position="1048"/>
    </location>
</feature>
<feature type="compositionally biased region" description="Low complexity" evidence="8">
    <location>
        <begin position="233"/>
        <end position="245"/>
    </location>
</feature>
<dbReference type="PANTHER" id="PTHR43294:SF20">
    <property type="entry name" value="P-TYPE ATPASE"/>
    <property type="match status" value="1"/>
</dbReference>
<dbReference type="Gene3D" id="3.40.50.1000">
    <property type="entry name" value="HAD superfamily/HAD-like"/>
    <property type="match status" value="2"/>
</dbReference>
<name>A0A9W8LHD3_9FUNG</name>
<keyword evidence="5" id="KW-1278">Translocase</keyword>
<dbReference type="SMART" id="SM00831">
    <property type="entry name" value="Cation_ATPase_N"/>
    <property type="match status" value="1"/>
</dbReference>
<dbReference type="InterPro" id="IPR001757">
    <property type="entry name" value="P_typ_ATPase"/>
</dbReference>
<dbReference type="SUPFAM" id="SSF81665">
    <property type="entry name" value="Calcium ATPase, transmembrane domain M"/>
    <property type="match status" value="1"/>
</dbReference>
<sequence length="1141" mass="117584">MDEDRHLAYLSDLHRRVREWRPWTCTLAEVADRLGVDPSRGLDRLEARNRRAHFGANVPVDLGRQLGLGRVFVGEMSEPMMVLLLAVGVLYSLWGEAWDAVTIFATILAVIGLEVLTEWRARRALASLRNSVPANTSVLRGGMEGVVAADDLVLGDVITLCHGQVVPADAVVVVCHGFALDESALTGESDMIYKAALSGGHRRRSRRAGTAAAAAAAPASEDAPLLGMAPPLETTTTTTTTASSSSESHEALVYAGTRVASGRAVCIVVATGGLTEIGANIAALARAERPPPTPRQQQMRRLAGRLSVVALVLCAAIAGIALVQGVGWHGALLMGMSMAFATIPEELPLIAKASLAVGCRRLVQSGLLVRRASAADALASVSVIVTDKTGTLTRNQLVVSSILTVAGDGSELAIEVVTPEAAVASERSAALATPLYCAWALSVDPLEARPLARFLAAAERGRGSISGNSNDDTGTSGGGGGGFQPARGFGKDFMNTAVLQSLAADGELPRDPDTGAVPLGQIARAIADVCRRLPEPAGELAFDPTLRVSALTRSPPLPPEEEGEEQPQQQKRHWTVFKGAAEVLLPRCSRVWRAGGGSSNGNDNDNGNDDGSSDVTPAGIVVDLEPSFAQTLTRGAMDLAAGGSRVIVYAIAITDEPLYAPQTAGATAAGATAAGAAGAAAGARAGLEDRAFRFQAVTPTVVAAAAAASSLPAAAGAALPDGLVFVGAFAFYDPPQPAARAALRECQEAGVRVILATGDHPSTALAVAGAVGIAEAGEAHAVTGEMLQRGAADGTFGRLAGESNVFARMSPAQKLRLVRALQARGDVVAFIGDGINDAPALACADVGICMGGNPSTADVAMDAASLIVLSGDFGGVVRSLREGVRLDANMHKCLRYYLACKAALVLAVLLLLLGERAAPLSPVQVIAIELFADLGGTWSFLSQRPEAVGAPSLPSLPALRLAAAAAGLLGRRAGLLGRRAGLLGCGRRTDAAVLAHALALFAACTLPLLVPSLLLPRWAAAAVAPTLVFLTWMPAHALLGASMCTALVPLRRTYARARGFWTQTNAPAVVWLLCSALAVVAAAATPALGDHLGIVPLDAVEWAMVAAAPLLLFAGLELAKEARYRRVCRALARRDTLAAAP</sequence>
<feature type="region of interest" description="Disordered" evidence="8">
    <location>
        <begin position="594"/>
        <end position="617"/>
    </location>
</feature>
<keyword evidence="12" id="KW-1185">Reference proteome</keyword>
<reference evidence="11" key="1">
    <citation type="submission" date="2022-07" db="EMBL/GenBank/DDBJ databases">
        <title>Phylogenomic reconstructions and comparative analyses of Kickxellomycotina fungi.</title>
        <authorList>
            <person name="Reynolds N.K."/>
            <person name="Stajich J.E."/>
            <person name="Barry K."/>
            <person name="Grigoriev I.V."/>
            <person name="Crous P."/>
            <person name="Smith M.E."/>
        </authorList>
    </citation>
    <scope>NUCLEOTIDE SEQUENCE</scope>
    <source>
        <strain evidence="11">NBRC 105414</strain>
    </source>
</reference>
<dbReference type="GO" id="GO:0006883">
    <property type="term" value="P:intracellular sodium ion homeostasis"/>
    <property type="evidence" value="ECO:0007669"/>
    <property type="project" value="TreeGrafter"/>
</dbReference>
<dbReference type="GO" id="GO:1902600">
    <property type="term" value="P:proton transmembrane transport"/>
    <property type="evidence" value="ECO:0007669"/>
    <property type="project" value="TreeGrafter"/>
</dbReference>
<dbReference type="SFLD" id="SFLDG00002">
    <property type="entry name" value="C1.7:_P-type_atpase_like"/>
    <property type="match status" value="1"/>
</dbReference>
<feature type="region of interest" description="Disordered" evidence="8">
    <location>
        <begin position="544"/>
        <end position="571"/>
    </location>
</feature>
<feature type="transmembrane region" description="Helical" evidence="9">
    <location>
        <begin position="894"/>
        <end position="913"/>
    </location>
</feature>
<accession>A0A9W8LHD3</accession>
<dbReference type="InterPro" id="IPR023214">
    <property type="entry name" value="HAD_sf"/>
</dbReference>
<evidence type="ECO:0000313" key="11">
    <source>
        <dbReference type="EMBL" id="KAJ2780103.1"/>
    </source>
</evidence>
<evidence type="ECO:0000256" key="4">
    <source>
        <dbReference type="ARBA" id="ARBA00022840"/>
    </source>
</evidence>
<feature type="transmembrane region" description="Helical" evidence="9">
    <location>
        <begin position="306"/>
        <end position="328"/>
    </location>
</feature>
<feature type="compositionally biased region" description="Low complexity" evidence="8">
    <location>
        <begin position="208"/>
        <end position="220"/>
    </location>
</feature>
<keyword evidence="2 9" id="KW-0812">Transmembrane</keyword>
<comment type="subcellular location">
    <subcellularLocation>
        <location evidence="1">Membrane</location>
        <topology evidence="1">Multi-pass membrane protein</topology>
    </subcellularLocation>
</comment>
<dbReference type="NCBIfam" id="TIGR01494">
    <property type="entry name" value="ATPase_P-type"/>
    <property type="match status" value="1"/>
</dbReference>
<feature type="region of interest" description="Disordered" evidence="8">
    <location>
        <begin position="462"/>
        <end position="487"/>
    </location>
</feature>
<dbReference type="GO" id="GO:1990573">
    <property type="term" value="P:potassium ion import across plasma membrane"/>
    <property type="evidence" value="ECO:0007669"/>
    <property type="project" value="TreeGrafter"/>
</dbReference>
<evidence type="ECO:0000256" key="6">
    <source>
        <dbReference type="ARBA" id="ARBA00022989"/>
    </source>
</evidence>
<evidence type="ECO:0000256" key="3">
    <source>
        <dbReference type="ARBA" id="ARBA00022741"/>
    </source>
</evidence>
<dbReference type="InterPro" id="IPR004014">
    <property type="entry name" value="ATPase_P-typ_cation-transptr_N"/>
</dbReference>
<feature type="transmembrane region" description="Helical" evidence="9">
    <location>
        <begin position="1069"/>
        <end position="1088"/>
    </location>
</feature>
<protein>
    <recommendedName>
        <fullName evidence="10">Cation-transporting P-type ATPase N-terminal domain-containing protein</fullName>
    </recommendedName>
</protein>
<dbReference type="EMBL" id="JANBUL010000150">
    <property type="protein sequence ID" value="KAJ2780103.1"/>
    <property type="molecule type" value="Genomic_DNA"/>
</dbReference>
<dbReference type="GO" id="GO:0005524">
    <property type="term" value="F:ATP binding"/>
    <property type="evidence" value="ECO:0007669"/>
    <property type="project" value="UniProtKB-KW"/>
</dbReference>
<dbReference type="GO" id="GO:0005886">
    <property type="term" value="C:plasma membrane"/>
    <property type="evidence" value="ECO:0007669"/>
    <property type="project" value="TreeGrafter"/>
</dbReference>
<dbReference type="Pfam" id="PF00122">
    <property type="entry name" value="E1-E2_ATPase"/>
    <property type="match status" value="1"/>
</dbReference>
<dbReference type="SUPFAM" id="SSF81653">
    <property type="entry name" value="Calcium ATPase, transduction domain A"/>
    <property type="match status" value="1"/>
</dbReference>
<feature type="transmembrane region" description="Helical" evidence="9">
    <location>
        <begin position="100"/>
        <end position="119"/>
    </location>
</feature>
<feature type="domain" description="Cation-transporting P-type ATPase N-terminal" evidence="10">
    <location>
        <begin position="21"/>
        <end position="96"/>
    </location>
</feature>
<evidence type="ECO:0000256" key="5">
    <source>
        <dbReference type="ARBA" id="ARBA00022967"/>
    </source>
</evidence>
<feature type="transmembrane region" description="Helical" evidence="9">
    <location>
        <begin position="991"/>
        <end position="1010"/>
    </location>
</feature>